<reference evidence="3" key="1">
    <citation type="submission" date="2021-02" db="EMBL/GenBank/DDBJ databases">
        <authorList>
            <person name="Dougan E. K."/>
            <person name="Rhodes N."/>
            <person name="Thang M."/>
            <person name="Chan C."/>
        </authorList>
    </citation>
    <scope>NUCLEOTIDE SEQUENCE</scope>
</reference>
<dbReference type="SUPFAM" id="SSF48403">
    <property type="entry name" value="Ankyrin repeat"/>
    <property type="match status" value="1"/>
</dbReference>
<dbReference type="SMART" id="SM00248">
    <property type="entry name" value="ANK"/>
    <property type="match status" value="4"/>
</dbReference>
<comment type="caution">
    <text evidence="3">The sequence shown here is derived from an EMBL/GenBank/DDBJ whole genome shotgun (WGS) entry which is preliminary data.</text>
</comment>
<accession>A0A812PWV4</accession>
<proteinExistence type="predicted"/>
<gene>
    <name evidence="3" type="primary">Kidins220</name>
    <name evidence="3" type="ORF">SNAT2548_LOCUS19820</name>
</gene>
<evidence type="ECO:0000313" key="4">
    <source>
        <dbReference type="Proteomes" id="UP000604046"/>
    </source>
</evidence>
<dbReference type="PANTHER" id="PTHR24198">
    <property type="entry name" value="ANKYRIN REPEAT AND PROTEIN KINASE DOMAIN-CONTAINING PROTEIN"/>
    <property type="match status" value="1"/>
</dbReference>
<keyword evidence="4" id="KW-1185">Reference proteome</keyword>
<keyword evidence="2" id="KW-0040">ANK repeat</keyword>
<evidence type="ECO:0000256" key="1">
    <source>
        <dbReference type="ARBA" id="ARBA00022737"/>
    </source>
</evidence>
<dbReference type="OrthoDB" id="443896at2759"/>
<dbReference type="InterPro" id="IPR036770">
    <property type="entry name" value="Ankyrin_rpt-contain_sf"/>
</dbReference>
<keyword evidence="1" id="KW-0677">Repeat</keyword>
<protein>
    <submittedName>
        <fullName evidence="3">Kidins220 protein</fullName>
    </submittedName>
</protein>
<dbReference type="PANTHER" id="PTHR24198:SF165">
    <property type="entry name" value="ANKYRIN REPEAT-CONTAINING PROTEIN-RELATED"/>
    <property type="match status" value="1"/>
</dbReference>
<dbReference type="AlphaFoldDB" id="A0A812PWV4"/>
<dbReference type="Proteomes" id="UP000604046">
    <property type="component" value="Unassembled WGS sequence"/>
</dbReference>
<dbReference type="EMBL" id="CAJNDS010002190">
    <property type="protein sequence ID" value="CAE7365507.1"/>
    <property type="molecule type" value="Genomic_DNA"/>
</dbReference>
<evidence type="ECO:0000313" key="3">
    <source>
        <dbReference type="EMBL" id="CAE7365507.1"/>
    </source>
</evidence>
<dbReference type="Pfam" id="PF00023">
    <property type="entry name" value="Ank"/>
    <property type="match status" value="1"/>
</dbReference>
<sequence length="558" mass="61827">MPDTPLNRFAAVQKSRSVISSEDADDSELLFPMYTVSLDVLLQMKKVRRHEELLDAGVLIKYRSSLGRAMFISHQWLSDDHPDPDGEQLEVLQAAIGNILTGKSSVHVPVITEMTLGRVPTPTAADLRAQPLHIWYDYFSCPQGGDLMAKSRRQAAIDSIVSYISRCEYFVILCPALAHAQQQSMLGEHTWAERGWCRTERLARELAARGDGFAFVIQSSTHQHLVLNGVRHLDAPGSGQFTVASDRTKIGRVILQMVWKKLLYLLEQGDLHNYRFLLNTQARCCFRNLNTAPIESLVPAFVPRADPCTEPKAFIVEHFLHENGFRTLRERDHAGWTPLCYAAMSGRPGLVEALLECKANCNDKIAKPKLELGFPKHMNVLSLATHFGNIEPLKALLSARASVGARASIRSIALHWACLSDNVEAFRILRAAGSDVRAAMLPGLDSFGVACAGGSCHILQEFIAQEPRVSLRHCLHYALIVDGASKPALATLIEARADINEQLRLTQVPWRMVFAIYGLKHRVSPSGLTTLAYHHHGATPVMGILNHWLLTLLAGIAT</sequence>
<dbReference type="InterPro" id="IPR002110">
    <property type="entry name" value="Ankyrin_rpt"/>
</dbReference>
<evidence type="ECO:0000256" key="2">
    <source>
        <dbReference type="ARBA" id="ARBA00023043"/>
    </source>
</evidence>
<name>A0A812PWV4_9DINO</name>
<organism evidence="3 4">
    <name type="scientific">Symbiodinium natans</name>
    <dbReference type="NCBI Taxonomy" id="878477"/>
    <lineage>
        <taxon>Eukaryota</taxon>
        <taxon>Sar</taxon>
        <taxon>Alveolata</taxon>
        <taxon>Dinophyceae</taxon>
        <taxon>Suessiales</taxon>
        <taxon>Symbiodiniaceae</taxon>
        <taxon>Symbiodinium</taxon>
    </lineage>
</organism>
<dbReference type="Gene3D" id="1.25.40.20">
    <property type="entry name" value="Ankyrin repeat-containing domain"/>
    <property type="match status" value="1"/>
</dbReference>